<name>M6ZNV3_LEPIR</name>
<dbReference type="Proteomes" id="UP000012117">
    <property type="component" value="Unassembled WGS sequence"/>
</dbReference>
<dbReference type="BioCyc" id="LINT1193029:G11R4-926-MONOMER"/>
<evidence type="ECO:0000313" key="1">
    <source>
        <dbReference type="EMBL" id="EMP05877.1"/>
    </source>
</evidence>
<gene>
    <name evidence="1" type="ORF">LEP1GSC124_2422</name>
</gene>
<sequence length="37" mass="4224">MTINPNGIAVSIETKFGLEEILNSTFFSFPKRMKKAY</sequence>
<reference evidence="1 2" key="1">
    <citation type="submission" date="2013-01" db="EMBL/GenBank/DDBJ databases">
        <authorList>
            <person name="Harkins D.M."/>
            <person name="Durkin A.S."/>
            <person name="Brinkac L.M."/>
            <person name="Haft D.H."/>
            <person name="Selengut J.D."/>
            <person name="Sanka R."/>
            <person name="DePew J."/>
            <person name="Purushe J."/>
            <person name="Picardeau M."/>
            <person name="Werts C."/>
            <person name="Goarant C."/>
            <person name="Vinetz J.M."/>
            <person name="Sutton G.G."/>
            <person name="Nierman W.C."/>
            <person name="Fouts D.E."/>
        </authorList>
    </citation>
    <scope>NUCLEOTIDE SEQUENCE [LARGE SCALE GENOMIC DNA]</scope>
    <source>
        <strain evidence="1 2">200701872</strain>
    </source>
</reference>
<proteinExistence type="predicted"/>
<organism evidence="1 2">
    <name type="scientific">Leptospira interrogans serovar Pyrogenes str. 200701872</name>
    <dbReference type="NCBI Taxonomy" id="1193029"/>
    <lineage>
        <taxon>Bacteria</taxon>
        <taxon>Pseudomonadati</taxon>
        <taxon>Spirochaetota</taxon>
        <taxon>Spirochaetia</taxon>
        <taxon>Leptospirales</taxon>
        <taxon>Leptospiraceae</taxon>
        <taxon>Leptospira</taxon>
    </lineage>
</organism>
<dbReference type="EMBL" id="AKWN02000401">
    <property type="protein sequence ID" value="EMP05877.1"/>
    <property type="molecule type" value="Genomic_DNA"/>
</dbReference>
<accession>M6ZNV3</accession>
<protein>
    <submittedName>
        <fullName evidence="1">Uncharacterized protein</fullName>
    </submittedName>
</protein>
<evidence type="ECO:0000313" key="2">
    <source>
        <dbReference type="Proteomes" id="UP000012117"/>
    </source>
</evidence>
<dbReference type="AlphaFoldDB" id="M6ZNV3"/>
<comment type="caution">
    <text evidence="1">The sequence shown here is derived from an EMBL/GenBank/DDBJ whole genome shotgun (WGS) entry which is preliminary data.</text>
</comment>